<evidence type="ECO:0000313" key="1">
    <source>
        <dbReference type="EMBL" id="GFD30878.1"/>
    </source>
</evidence>
<feature type="non-terminal residue" evidence="1">
    <location>
        <position position="1"/>
    </location>
</feature>
<name>A0A699VB44_TANCI</name>
<protein>
    <submittedName>
        <fullName evidence="1">Zinc finger, CCHC-type</fullName>
    </submittedName>
</protein>
<dbReference type="EMBL" id="BKCJ011408391">
    <property type="protein sequence ID" value="GFD30878.1"/>
    <property type="molecule type" value="Genomic_DNA"/>
</dbReference>
<proteinExistence type="predicted"/>
<accession>A0A699VB44</accession>
<gene>
    <name evidence="1" type="ORF">Tci_902847</name>
</gene>
<dbReference type="AlphaFoldDB" id="A0A699VB44"/>
<comment type="caution">
    <text evidence="1">The sequence shown here is derived from an EMBL/GenBank/DDBJ whole genome shotgun (WGS) entry which is preliminary data.</text>
</comment>
<reference evidence="1" key="1">
    <citation type="journal article" date="2019" name="Sci. Rep.">
        <title>Draft genome of Tanacetum cinerariifolium, the natural source of mosquito coil.</title>
        <authorList>
            <person name="Yamashiro T."/>
            <person name="Shiraishi A."/>
            <person name="Satake H."/>
            <person name="Nakayama K."/>
        </authorList>
    </citation>
    <scope>NUCLEOTIDE SEQUENCE</scope>
</reference>
<organism evidence="1">
    <name type="scientific">Tanacetum cinerariifolium</name>
    <name type="common">Dalmatian daisy</name>
    <name type="synonym">Chrysanthemum cinerariifolium</name>
    <dbReference type="NCBI Taxonomy" id="118510"/>
    <lineage>
        <taxon>Eukaryota</taxon>
        <taxon>Viridiplantae</taxon>
        <taxon>Streptophyta</taxon>
        <taxon>Embryophyta</taxon>
        <taxon>Tracheophyta</taxon>
        <taxon>Spermatophyta</taxon>
        <taxon>Magnoliopsida</taxon>
        <taxon>eudicotyledons</taxon>
        <taxon>Gunneridae</taxon>
        <taxon>Pentapetalae</taxon>
        <taxon>asterids</taxon>
        <taxon>campanulids</taxon>
        <taxon>Asterales</taxon>
        <taxon>Asteraceae</taxon>
        <taxon>Asteroideae</taxon>
        <taxon>Anthemideae</taxon>
        <taxon>Anthemidinae</taxon>
        <taxon>Tanacetum</taxon>
    </lineage>
</organism>
<sequence length="86" mass="9976">KNRTPKKFGSEFQLYLIEGTMDEVSDQHSYRFNVEDDPKTFDEAMKYQDVAIWKEAINDEMDSIIGNNTWVLADLPPDGCEDNILE</sequence>